<dbReference type="InterPro" id="IPR036390">
    <property type="entry name" value="WH_DNA-bd_sf"/>
</dbReference>
<gene>
    <name evidence="2" type="ORF">COY52_11570</name>
</gene>
<comment type="caution">
    <text evidence="2">The sequence shown here is derived from an EMBL/GenBank/DDBJ whole genome shotgun (WGS) entry which is preliminary data.</text>
</comment>
<dbReference type="SUPFAM" id="SSF46785">
    <property type="entry name" value="Winged helix' DNA-binding domain"/>
    <property type="match status" value="1"/>
</dbReference>
<organism evidence="2 3">
    <name type="scientific">Candidatus Desantisbacteria bacterium CG_4_10_14_0_8_um_filter_48_22</name>
    <dbReference type="NCBI Taxonomy" id="1974543"/>
    <lineage>
        <taxon>Bacteria</taxon>
        <taxon>Candidatus Desantisiibacteriota</taxon>
    </lineage>
</organism>
<dbReference type="InterPro" id="IPR043519">
    <property type="entry name" value="NT_sf"/>
</dbReference>
<dbReference type="GO" id="GO:0003700">
    <property type="term" value="F:DNA-binding transcription factor activity"/>
    <property type="evidence" value="ECO:0007669"/>
    <property type="project" value="InterPro"/>
</dbReference>
<dbReference type="Pfam" id="PF18765">
    <property type="entry name" value="Polbeta"/>
    <property type="match status" value="1"/>
</dbReference>
<dbReference type="InterPro" id="IPR036388">
    <property type="entry name" value="WH-like_DNA-bd_sf"/>
</dbReference>
<feature type="domain" description="HTH arsR-type" evidence="1">
    <location>
        <begin position="1"/>
        <end position="90"/>
    </location>
</feature>
<dbReference type="Gene3D" id="1.10.10.10">
    <property type="entry name" value="Winged helix-like DNA-binding domain superfamily/Winged helix DNA-binding domain"/>
    <property type="match status" value="1"/>
</dbReference>
<dbReference type="EMBL" id="PFMR01000320">
    <property type="protein sequence ID" value="PIZ14662.1"/>
    <property type="molecule type" value="Genomic_DNA"/>
</dbReference>
<evidence type="ECO:0000259" key="1">
    <source>
        <dbReference type="PROSITE" id="PS50987"/>
    </source>
</evidence>
<reference evidence="3" key="1">
    <citation type="submission" date="2017-09" db="EMBL/GenBank/DDBJ databases">
        <title>Depth-based differentiation of microbial function through sediment-hosted aquifers and enrichment of novel symbionts in the deep terrestrial subsurface.</title>
        <authorList>
            <person name="Probst A.J."/>
            <person name="Ladd B."/>
            <person name="Jarett J.K."/>
            <person name="Geller-Mcgrath D.E."/>
            <person name="Sieber C.M.K."/>
            <person name="Emerson J.B."/>
            <person name="Anantharaman K."/>
            <person name="Thomas B.C."/>
            <person name="Malmstrom R."/>
            <person name="Stieglmeier M."/>
            <person name="Klingl A."/>
            <person name="Woyke T."/>
            <person name="Ryan C.M."/>
            <person name="Banfield J.F."/>
        </authorList>
    </citation>
    <scope>NUCLEOTIDE SEQUENCE [LARGE SCALE GENOMIC DNA]</scope>
</reference>
<dbReference type="Gene3D" id="3.30.460.10">
    <property type="entry name" value="Beta Polymerase, domain 2"/>
    <property type="match status" value="1"/>
</dbReference>
<dbReference type="InterPro" id="IPR041633">
    <property type="entry name" value="Polbeta"/>
</dbReference>
<accession>A0A2M7S536</accession>
<sequence>MEILNITKSSLRKKLLSYFFSNPHDEYYLREIASVLSVDPGNLSRELKKMEASGVFRSREKGKIKLYSVNDRNPLYKELKTIVFKTIGAEGLLKKAVEDEPGIEIAFIYGSFAQKKEAAGSDIDLFIAGSFDEDRFLSAVSGIEKKTGREIHYAYWQREEITEKLKQGDSFIKDMLAGEKIILKGTQDDVQALLGTFE</sequence>
<name>A0A2M7S536_9BACT</name>
<dbReference type="AlphaFoldDB" id="A0A2M7S536"/>
<protein>
    <recommendedName>
        <fullName evidence="1">HTH arsR-type domain-containing protein</fullName>
    </recommendedName>
</protein>
<dbReference type="CDD" id="cd00090">
    <property type="entry name" value="HTH_ARSR"/>
    <property type="match status" value="1"/>
</dbReference>
<dbReference type="InterPro" id="IPR001845">
    <property type="entry name" value="HTH_ArsR_DNA-bd_dom"/>
</dbReference>
<proteinExistence type="predicted"/>
<dbReference type="Proteomes" id="UP000229307">
    <property type="component" value="Unassembled WGS sequence"/>
</dbReference>
<evidence type="ECO:0000313" key="3">
    <source>
        <dbReference type="Proteomes" id="UP000229307"/>
    </source>
</evidence>
<dbReference type="SUPFAM" id="SSF81301">
    <property type="entry name" value="Nucleotidyltransferase"/>
    <property type="match status" value="1"/>
</dbReference>
<dbReference type="PROSITE" id="PS50987">
    <property type="entry name" value="HTH_ARSR_2"/>
    <property type="match status" value="1"/>
</dbReference>
<dbReference type="InterPro" id="IPR011991">
    <property type="entry name" value="ArsR-like_HTH"/>
</dbReference>
<evidence type="ECO:0000313" key="2">
    <source>
        <dbReference type="EMBL" id="PIZ14662.1"/>
    </source>
</evidence>